<dbReference type="InterPro" id="IPR043131">
    <property type="entry name" value="BCAT-like_N"/>
</dbReference>
<dbReference type="Pfam" id="PF01063">
    <property type="entry name" value="Aminotran_4"/>
    <property type="match status" value="1"/>
</dbReference>
<dbReference type="InterPro" id="IPR001544">
    <property type="entry name" value="Aminotrans_IV"/>
</dbReference>
<dbReference type="SUPFAM" id="SSF56752">
    <property type="entry name" value="D-aminoacid aminotransferase-like PLP-dependent enzymes"/>
    <property type="match status" value="1"/>
</dbReference>
<dbReference type="PANTHER" id="PTHR42743">
    <property type="entry name" value="AMINO-ACID AMINOTRANSFERASE"/>
    <property type="match status" value="1"/>
</dbReference>
<dbReference type="InterPro" id="IPR050571">
    <property type="entry name" value="Class-IV_PLP-Dep_Aminotrnsfr"/>
</dbReference>
<keyword evidence="2" id="KW-0808">Transferase</keyword>
<gene>
    <name evidence="2" type="ORF">JL107_14480</name>
</gene>
<dbReference type="InterPro" id="IPR036038">
    <property type="entry name" value="Aminotransferase-like"/>
</dbReference>
<dbReference type="EMBL" id="JAERWL010000012">
    <property type="protein sequence ID" value="MBM9477655.1"/>
    <property type="molecule type" value="Genomic_DNA"/>
</dbReference>
<evidence type="ECO:0000313" key="3">
    <source>
        <dbReference type="Proteomes" id="UP000663801"/>
    </source>
</evidence>
<evidence type="ECO:0000256" key="1">
    <source>
        <dbReference type="ARBA" id="ARBA00009320"/>
    </source>
</evidence>
<dbReference type="GO" id="GO:0046394">
    <property type="term" value="P:carboxylic acid biosynthetic process"/>
    <property type="evidence" value="ECO:0007669"/>
    <property type="project" value="UniProtKB-ARBA"/>
</dbReference>
<organism evidence="2 3">
    <name type="scientific">Nakamurella flavida</name>
    <dbReference type="NCBI Taxonomy" id="363630"/>
    <lineage>
        <taxon>Bacteria</taxon>
        <taxon>Bacillati</taxon>
        <taxon>Actinomycetota</taxon>
        <taxon>Actinomycetes</taxon>
        <taxon>Nakamurellales</taxon>
        <taxon>Nakamurellaceae</taxon>
        <taxon>Nakamurella</taxon>
    </lineage>
</organism>
<protein>
    <submittedName>
        <fullName evidence="2">Aminotransferase class IV</fullName>
    </submittedName>
</protein>
<dbReference type="PANTHER" id="PTHR42743:SF11">
    <property type="entry name" value="AMINODEOXYCHORISMATE LYASE"/>
    <property type="match status" value="1"/>
</dbReference>
<dbReference type="GO" id="GO:0005829">
    <property type="term" value="C:cytosol"/>
    <property type="evidence" value="ECO:0007669"/>
    <property type="project" value="TreeGrafter"/>
</dbReference>
<sequence>MPADETRPTTLVALLDGTLVPVTTPLLRPDDLGVLRGDGIFDTTLAVDGRPRDLDDHLARLFRSAAMIDLVLPGQADWRRGVDAILRAWTGGREMVLRLAATRGPDGAGPTCYVTGAPLAAASIAQREDGVRIVLLPRGFSSAAGADHPWLLSGAKTISYAINMAALRWAHEHDADDAVFSAADGHVLEAPTASVVLVPQDAPRTLVTPPDQGVLESITVRTLFAAAERAGWRTERRPVPVGELHAAQGLWLASSARLLAPVTAVDGVPREDTALARALNRELADLLDVPR</sequence>
<proteinExistence type="inferred from homology"/>
<reference evidence="2" key="1">
    <citation type="submission" date="2021-01" db="EMBL/GenBank/DDBJ databases">
        <title>KCTC 19127 draft genome.</title>
        <authorList>
            <person name="An D."/>
        </authorList>
    </citation>
    <scope>NUCLEOTIDE SEQUENCE</scope>
    <source>
        <strain evidence="2">KCTC 19127</strain>
    </source>
</reference>
<evidence type="ECO:0000313" key="2">
    <source>
        <dbReference type="EMBL" id="MBM9477655.1"/>
    </source>
</evidence>
<dbReference type="GO" id="GO:0008483">
    <property type="term" value="F:transaminase activity"/>
    <property type="evidence" value="ECO:0007669"/>
    <property type="project" value="UniProtKB-KW"/>
</dbReference>
<comment type="caution">
    <text evidence="2">The sequence shown here is derived from an EMBL/GenBank/DDBJ whole genome shotgun (WGS) entry which is preliminary data.</text>
</comment>
<name>A0A938YRN4_9ACTN</name>
<keyword evidence="2" id="KW-0032">Aminotransferase</keyword>
<dbReference type="InterPro" id="IPR043132">
    <property type="entry name" value="BCAT-like_C"/>
</dbReference>
<dbReference type="AlphaFoldDB" id="A0A938YRN4"/>
<dbReference type="Proteomes" id="UP000663801">
    <property type="component" value="Unassembled WGS sequence"/>
</dbReference>
<dbReference type="Gene3D" id="3.20.10.10">
    <property type="entry name" value="D-amino Acid Aminotransferase, subunit A, domain 2"/>
    <property type="match status" value="1"/>
</dbReference>
<keyword evidence="3" id="KW-1185">Reference proteome</keyword>
<dbReference type="Gene3D" id="3.30.470.10">
    <property type="match status" value="1"/>
</dbReference>
<comment type="similarity">
    <text evidence="1">Belongs to the class-IV pyridoxal-phosphate-dependent aminotransferase family.</text>
</comment>
<dbReference type="RefSeq" id="WP_205257778.1">
    <property type="nucleotide sequence ID" value="NZ_BAAAPV010000005.1"/>
</dbReference>
<accession>A0A938YRN4</accession>